<dbReference type="AlphaFoldDB" id="A0AAW8DEK2"/>
<keyword evidence="3" id="KW-1185">Reference proteome</keyword>
<dbReference type="Proteomes" id="UP001230951">
    <property type="component" value="Unassembled WGS sequence"/>
</dbReference>
<comment type="caution">
    <text evidence="1">The sequence shown here is derived from an EMBL/GenBank/DDBJ whole genome shotgun (WGS) entry which is preliminary data.</text>
</comment>
<gene>
    <name evidence="1" type="ORF">J2S90_004247</name>
    <name evidence="2" type="ORF">J2S93_004182</name>
</gene>
<dbReference type="InterPro" id="IPR026349">
    <property type="entry name" value="CHP04255"/>
</dbReference>
<dbReference type="Proteomes" id="UP001242995">
    <property type="component" value="Unassembled WGS sequence"/>
</dbReference>
<sequence>MSEVFPSAPLAMVVAEIRFGYSPALEDRTIQSNVLMALSSYAPVLKRNIQESHTIEIGGPEPVHGKQTIEVMEATAVDGQTTIAISAETLTIAMSGLAYRHYEESLRPLIADAVHSLVATAPNLYVTRFGLRYLDEIRVPVPPPDVDGWGEWVTSDLLGGIGLLGIEAPGAAKGMRSTWHYVLPRERQVVLNLGPFFGTGVIGPGHPFHRDSEPEHMFVLDVDVSRTPTTPESLDAEMLLSNYDELHRPAHSVFSAALTDKARILFRGTK</sequence>
<name>A0AAW8DEK2_9MICC</name>
<dbReference type="EMBL" id="JAUSRG010000019">
    <property type="protein sequence ID" value="MDP9907256.1"/>
    <property type="molecule type" value="Genomic_DNA"/>
</dbReference>
<organism evidence="1 4">
    <name type="scientific">Arthrobacter bambusae</name>
    <dbReference type="NCBI Taxonomy" id="1338426"/>
    <lineage>
        <taxon>Bacteria</taxon>
        <taxon>Bacillati</taxon>
        <taxon>Actinomycetota</taxon>
        <taxon>Actinomycetes</taxon>
        <taxon>Micrococcales</taxon>
        <taxon>Micrococcaceae</taxon>
        <taxon>Arthrobacter</taxon>
    </lineage>
</organism>
<evidence type="ECO:0000313" key="2">
    <source>
        <dbReference type="EMBL" id="MDQ0182726.1"/>
    </source>
</evidence>
<dbReference type="RefSeq" id="WP_284988834.1">
    <property type="nucleotide sequence ID" value="NZ_JAUSRG010000019.1"/>
</dbReference>
<proteinExistence type="predicted"/>
<dbReference type="NCBIfam" id="TIGR04255">
    <property type="entry name" value="sporadTIGR04255"/>
    <property type="match status" value="1"/>
</dbReference>
<evidence type="ECO:0000313" key="1">
    <source>
        <dbReference type="EMBL" id="MDP9907256.1"/>
    </source>
</evidence>
<evidence type="ECO:0000313" key="3">
    <source>
        <dbReference type="Proteomes" id="UP001230951"/>
    </source>
</evidence>
<dbReference type="EMBL" id="JAUSTF010000015">
    <property type="protein sequence ID" value="MDQ0182726.1"/>
    <property type="molecule type" value="Genomic_DNA"/>
</dbReference>
<reference evidence="1 3" key="1">
    <citation type="submission" date="2023-07" db="EMBL/GenBank/DDBJ databases">
        <title>Sorghum-associated microbial communities from plants grown in Nebraska, USA.</title>
        <authorList>
            <person name="Schachtman D."/>
        </authorList>
    </citation>
    <scope>NUCLEOTIDE SEQUENCE</scope>
    <source>
        <strain evidence="1">DS1006</strain>
        <strain evidence="2 3">DS1016</strain>
    </source>
</reference>
<evidence type="ECO:0000313" key="4">
    <source>
        <dbReference type="Proteomes" id="UP001242995"/>
    </source>
</evidence>
<protein>
    <submittedName>
        <fullName evidence="1">Uncharacterized protein (TIGR04255 family)</fullName>
    </submittedName>
</protein>
<accession>A0AAW8DEK2</accession>